<dbReference type="Pfam" id="PF13692">
    <property type="entry name" value="Glyco_trans_1_4"/>
    <property type="match status" value="1"/>
</dbReference>
<protein>
    <submittedName>
        <fullName evidence="2">Glycosyltransferase</fullName>
    </submittedName>
</protein>
<dbReference type="Pfam" id="PF00535">
    <property type="entry name" value="Glycos_transf_2"/>
    <property type="match status" value="1"/>
</dbReference>
<dbReference type="PANTHER" id="PTHR22916">
    <property type="entry name" value="GLYCOSYLTRANSFERASE"/>
    <property type="match status" value="1"/>
</dbReference>
<dbReference type="OrthoDB" id="8642125at2"/>
<dbReference type="AlphaFoldDB" id="A0A853F9H5"/>
<dbReference type="Proteomes" id="UP000580517">
    <property type="component" value="Unassembled WGS sequence"/>
</dbReference>
<feature type="domain" description="Glycosyltransferase 2-like" evidence="1">
    <location>
        <begin position="417"/>
        <end position="547"/>
    </location>
</feature>
<evidence type="ECO:0000313" key="3">
    <source>
        <dbReference type="Proteomes" id="UP000580517"/>
    </source>
</evidence>
<dbReference type="InterPro" id="IPR001173">
    <property type="entry name" value="Glyco_trans_2-like"/>
</dbReference>
<name>A0A853F9H5_9BURK</name>
<evidence type="ECO:0000313" key="2">
    <source>
        <dbReference type="EMBL" id="NYT36448.1"/>
    </source>
</evidence>
<dbReference type="CDD" id="cd03801">
    <property type="entry name" value="GT4_PimA-like"/>
    <property type="match status" value="1"/>
</dbReference>
<dbReference type="EMBL" id="JACCEW010000002">
    <property type="protein sequence ID" value="NYT36448.1"/>
    <property type="molecule type" value="Genomic_DNA"/>
</dbReference>
<keyword evidence="2" id="KW-0808">Transferase</keyword>
<dbReference type="PANTHER" id="PTHR22916:SF3">
    <property type="entry name" value="UDP-GLCNAC:BETAGAL BETA-1,3-N-ACETYLGLUCOSAMINYLTRANSFERASE-LIKE PROTEIN 1"/>
    <property type="match status" value="1"/>
</dbReference>
<dbReference type="GO" id="GO:0016758">
    <property type="term" value="F:hexosyltransferase activity"/>
    <property type="evidence" value="ECO:0007669"/>
    <property type="project" value="UniProtKB-ARBA"/>
</dbReference>
<dbReference type="SUPFAM" id="SSF53448">
    <property type="entry name" value="Nucleotide-diphospho-sugar transferases"/>
    <property type="match status" value="1"/>
</dbReference>
<dbReference type="Gene3D" id="3.90.550.10">
    <property type="entry name" value="Spore Coat Polysaccharide Biosynthesis Protein SpsA, Chain A"/>
    <property type="match status" value="1"/>
</dbReference>
<dbReference type="RefSeq" id="WP_129968426.1">
    <property type="nucleotide sequence ID" value="NZ_JACCEW010000002.1"/>
</dbReference>
<dbReference type="SUPFAM" id="SSF53756">
    <property type="entry name" value="UDP-Glycosyltransferase/glycogen phosphorylase"/>
    <property type="match status" value="1"/>
</dbReference>
<dbReference type="Gene3D" id="3.40.50.2000">
    <property type="entry name" value="Glycogen Phosphorylase B"/>
    <property type="match status" value="2"/>
</dbReference>
<reference evidence="2 3" key="1">
    <citation type="submission" date="2020-07" db="EMBL/GenBank/DDBJ databases">
        <title>Taxonomic revisions and descriptions of new bacterial species based on genomic comparisons in the high-G+C-content subgroup of the family Alcaligenaceae.</title>
        <authorList>
            <person name="Szabo A."/>
            <person name="Felfoldi T."/>
        </authorList>
    </citation>
    <scope>NUCLEOTIDE SEQUENCE [LARGE SCALE GENOMIC DNA]</scope>
    <source>
        <strain evidence="2 3">DSM 25264</strain>
    </source>
</reference>
<comment type="caution">
    <text evidence="2">The sequence shown here is derived from an EMBL/GenBank/DDBJ whole genome shotgun (WGS) entry which is preliminary data.</text>
</comment>
<accession>A0A853F9H5</accession>
<dbReference type="InterPro" id="IPR029044">
    <property type="entry name" value="Nucleotide-diphossugar_trans"/>
</dbReference>
<evidence type="ECO:0000259" key="1">
    <source>
        <dbReference type="Pfam" id="PF00535"/>
    </source>
</evidence>
<dbReference type="CDD" id="cd00761">
    <property type="entry name" value="Glyco_tranf_GTA_type"/>
    <property type="match status" value="1"/>
</dbReference>
<keyword evidence="3" id="KW-1185">Reference proteome</keyword>
<sequence length="1084" mass="125289">MMASYFKKWFWKKNKNDEKYFSPHIINAFDVDFYLKNNPDVVNSGIDPLLHYMNYGWREGRDPRPDFSTEFYINAHNIGPINPLVHWVEIGKKTKLPTQPQSAKGEFTCSSEEREAYLKYFDPDYYLKQYPDVANAGIDPLTHYMIWGWKEQRNPSRDFSTKYYISSNTDIARAEINPFWHYVFHGKAEGRYPLGLKEYHNARHFSTLVLGLTENQFELIKSEFDSQYYCQQYNDVELDPLLHYLFIGWKQHRKPAKYFDGEYYLNKYPDISSHNLNPFVHWVLHGRAEGRITEIEKSKHVDHGSKFNLANVDWTDYSVDDVNEISQLFDESFYINTYPEVLTYSIDPRIHYLLAGWKLGYDPCPNFSTTYYIDRYVDIKNSGVNPFLHYCQFGHKEHRETKSYIESRKGKFRPLVSVIIPNFNHAKYLKQRINSIANQTYDNLEIIILDDKSTDDSQAIIQETISELNIEASLIFNDSNSGNVFAQWQKGLANAKGELVWICESDDFCEFNFLEHIVPTFIDESINISFGRIQFSDNRGNFQEGLDAYRENAEPRIWDKQLIRPAKEWFDGAFGVNNIIANVGGCVFRRVSISDCVWREARNYKICGDWFLYIHIAGAGQIAFVPDAIAYFRQHGANTSASNFNHKYYYDENIRILQLIIQYWGIPKSTRIRFLQQIENQFNHFDLASKFGRFKDVYDTESLLREARAREHIQICFLGFYSGGGELFPINLANALHDLGYLVSMLAVDMTEINSDMANRLYKGIPVYHASQMAMKGRAQFFEECGVTLINSHIAAADAFLYTMGAHAIERPWVVTLHGSYVGFESAPTELVNWITGNVTSWIYTADRNLDFFNNRKVDWDNFVKLPNAMPRDCRDAGFKRSDLGISEKETVFVLVARGIKRKGWRAAIEGFSILREKLGKHDVQLILVGDGEATDSARALAKGMDGVHFLGYQSTVNGVLRLSDCLILPTRFEGESYPLCLIQALQEGLPVIATDIGEIRSMMTESTTSTLCGILLKNQRDSRAFFLELAMAMKEMCDPNTRSKYALSSNRKATEFDLDRLALAYKDVYDSTMVRFANERNLI</sequence>
<organism evidence="2 3">
    <name type="scientific">Allopusillimonas soli</name>
    <dbReference type="NCBI Taxonomy" id="659016"/>
    <lineage>
        <taxon>Bacteria</taxon>
        <taxon>Pseudomonadati</taxon>
        <taxon>Pseudomonadota</taxon>
        <taxon>Betaproteobacteria</taxon>
        <taxon>Burkholderiales</taxon>
        <taxon>Alcaligenaceae</taxon>
        <taxon>Allopusillimonas</taxon>
    </lineage>
</organism>
<gene>
    <name evidence="2" type="ORF">H0A68_06150</name>
</gene>
<proteinExistence type="predicted"/>